<comment type="caution">
    <text evidence="2">The sequence shown here is derived from an EMBL/GenBank/DDBJ whole genome shotgun (WGS) entry which is preliminary data.</text>
</comment>
<keyword evidence="1" id="KW-0732">Signal</keyword>
<name>A0A0G0VGH9_9BACT</name>
<proteinExistence type="predicted"/>
<evidence type="ECO:0000256" key="1">
    <source>
        <dbReference type="SAM" id="SignalP"/>
    </source>
</evidence>
<evidence type="ECO:0000313" key="3">
    <source>
        <dbReference type="Proteomes" id="UP000034108"/>
    </source>
</evidence>
<dbReference type="PROSITE" id="PS51257">
    <property type="entry name" value="PROKAR_LIPOPROTEIN"/>
    <property type="match status" value="1"/>
</dbReference>
<gene>
    <name evidence="2" type="ORF">UU49_C0002G0032</name>
</gene>
<dbReference type="AlphaFoldDB" id="A0A0G0VGH9"/>
<organism evidence="2 3">
    <name type="scientific">Candidatus Magasanikbacteria bacterium GW2011_GWC2_41_17</name>
    <dbReference type="NCBI Taxonomy" id="1619048"/>
    <lineage>
        <taxon>Bacteria</taxon>
        <taxon>Candidatus Magasanikiibacteriota</taxon>
    </lineage>
</organism>
<feature type="signal peptide" evidence="1">
    <location>
        <begin position="1"/>
        <end position="22"/>
    </location>
</feature>
<dbReference type="STRING" id="1619048.UU49_C0002G0032"/>
<sequence>MLRILLAALAVVLFGLIGGACATTKTDSAVSAPVTSSDGTIQDQLRKQWGSETIGFRPDGYLVICLPQTGFSIFAGDARKGKLNMELLGGLVGLKCPSGSAFVRGMSPEYLIDSIGQPLCGRVKVTEVEVVCEDCDDESSTSGSGLEEMEKKIDLQFEEMEKKIDREFEDTEKKLR</sequence>
<reference evidence="2 3" key="1">
    <citation type="journal article" date="2015" name="Nature">
        <title>rRNA introns, odd ribosomes, and small enigmatic genomes across a large radiation of phyla.</title>
        <authorList>
            <person name="Brown C.T."/>
            <person name="Hug L.A."/>
            <person name="Thomas B.C."/>
            <person name="Sharon I."/>
            <person name="Castelle C.J."/>
            <person name="Singh A."/>
            <person name="Wilkins M.J."/>
            <person name="Williams K.H."/>
            <person name="Banfield J.F."/>
        </authorList>
    </citation>
    <scope>NUCLEOTIDE SEQUENCE [LARGE SCALE GENOMIC DNA]</scope>
</reference>
<feature type="chain" id="PRO_5002534870" evidence="1">
    <location>
        <begin position="23"/>
        <end position="176"/>
    </location>
</feature>
<dbReference type="EMBL" id="LCAV01000002">
    <property type="protein sequence ID" value="KKR99918.1"/>
    <property type="molecule type" value="Genomic_DNA"/>
</dbReference>
<protein>
    <submittedName>
        <fullName evidence="2">Uncharacterized protein</fullName>
    </submittedName>
</protein>
<evidence type="ECO:0000313" key="2">
    <source>
        <dbReference type="EMBL" id="KKR99918.1"/>
    </source>
</evidence>
<dbReference type="Proteomes" id="UP000034108">
    <property type="component" value="Unassembled WGS sequence"/>
</dbReference>
<accession>A0A0G0VGH9</accession>